<comment type="caution">
    <text evidence="6">The sequence shown here is derived from an EMBL/GenBank/DDBJ whole genome shotgun (WGS) entry which is preliminary data.</text>
</comment>
<dbReference type="Pfam" id="PF04055">
    <property type="entry name" value="Radical_SAM"/>
    <property type="match status" value="1"/>
</dbReference>
<dbReference type="PROSITE" id="PS51918">
    <property type="entry name" value="RADICAL_SAM"/>
    <property type="match status" value="1"/>
</dbReference>
<evidence type="ECO:0000313" key="6">
    <source>
        <dbReference type="EMBL" id="RGB94314.1"/>
    </source>
</evidence>
<dbReference type="SFLD" id="SFLDS00029">
    <property type="entry name" value="Radical_SAM"/>
    <property type="match status" value="1"/>
</dbReference>
<dbReference type="PANTHER" id="PTHR11228:SF7">
    <property type="entry name" value="PQQA PEPTIDE CYCLASE"/>
    <property type="match status" value="1"/>
</dbReference>
<accession>A0A3E2UDL5</accession>
<dbReference type="SFLD" id="SFLDG01067">
    <property type="entry name" value="SPASM/twitch_domain_containing"/>
    <property type="match status" value="1"/>
</dbReference>
<protein>
    <submittedName>
        <fullName evidence="6">Radical SAM protein</fullName>
    </submittedName>
</protein>
<dbReference type="GO" id="GO:0051536">
    <property type="term" value="F:iron-sulfur cluster binding"/>
    <property type="evidence" value="ECO:0007669"/>
    <property type="project" value="UniProtKB-KW"/>
</dbReference>
<dbReference type="InterPro" id="IPR007197">
    <property type="entry name" value="rSAM"/>
</dbReference>
<feature type="domain" description="Radical SAM core" evidence="5">
    <location>
        <begin position="19"/>
        <end position="225"/>
    </location>
</feature>
<organism evidence="6 7">
    <name type="scientific">Faecalibacterium prausnitzii</name>
    <dbReference type="NCBI Taxonomy" id="853"/>
    <lineage>
        <taxon>Bacteria</taxon>
        <taxon>Bacillati</taxon>
        <taxon>Bacillota</taxon>
        <taxon>Clostridia</taxon>
        <taxon>Eubacteriales</taxon>
        <taxon>Oscillospiraceae</taxon>
        <taxon>Faecalibacterium</taxon>
    </lineage>
</organism>
<keyword evidence="1" id="KW-0949">S-adenosyl-L-methionine</keyword>
<evidence type="ECO:0000256" key="4">
    <source>
        <dbReference type="ARBA" id="ARBA00023014"/>
    </source>
</evidence>
<evidence type="ECO:0000256" key="3">
    <source>
        <dbReference type="ARBA" id="ARBA00023004"/>
    </source>
</evidence>
<dbReference type="GO" id="GO:0006783">
    <property type="term" value="P:heme biosynthetic process"/>
    <property type="evidence" value="ECO:0007669"/>
    <property type="project" value="TreeGrafter"/>
</dbReference>
<dbReference type="EMBL" id="QVEW01000018">
    <property type="protein sequence ID" value="RGB94314.1"/>
    <property type="molecule type" value="Genomic_DNA"/>
</dbReference>
<dbReference type="PANTHER" id="PTHR11228">
    <property type="entry name" value="RADICAL SAM DOMAIN PROTEIN"/>
    <property type="match status" value="1"/>
</dbReference>
<dbReference type="InterPro" id="IPR058240">
    <property type="entry name" value="rSAM_sf"/>
</dbReference>
<name>A0A3E2UDL5_9FIRM</name>
<dbReference type="InterPro" id="IPR013785">
    <property type="entry name" value="Aldolase_TIM"/>
</dbReference>
<dbReference type="AlphaFoldDB" id="A0A3E2UDL5"/>
<dbReference type="CDD" id="cd01335">
    <property type="entry name" value="Radical_SAM"/>
    <property type="match status" value="1"/>
</dbReference>
<dbReference type="GO" id="GO:0003824">
    <property type="term" value="F:catalytic activity"/>
    <property type="evidence" value="ECO:0007669"/>
    <property type="project" value="InterPro"/>
</dbReference>
<dbReference type="RefSeq" id="WP_117527866.1">
    <property type="nucleotide sequence ID" value="NZ_JAQCXC010000018.1"/>
</dbReference>
<dbReference type="InterPro" id="IPR050377">
    <property type="entry name" value="Radical_SAM_PqqE_MftC-like"/>
</dbReference>
<dbReference type="SUPFAM" id="SSF102114">
    <property type="entry name" value="Radical SAM enzymes"/>
    <property type="match status" value="1"/>
</dbReference>
<evidence type="ECO:0000259" key="5">
    <source>
        <dbReference type="PROSITE" id="PS51918"/>
    </source>
</evidence>
<proteinExistence type="predicted"/>
<dbReference type="Gene3D" id="3.20.20.70">
    <property type="entry name" value="Aldolase class I"/>
    <property type="match status" value="1"/>
</dbReference>
<dbReference type="Proteomes" id="UP000260783">
    <property type="component" value="Unassembled WGS sequence"/>
</dbReference>
<reference evidence="6 7" key="1">
    <citation type="submission" date="2018-08" db="EMBL/GenBank/DDBJ databases">
        <title>A genome reference for cultivated species of the human gut microbiota.</title>
        <authorList>
            <person name="Zou Y."/>
            <person name="Xue W."/>
            <person name="Luo G."/>
        </authorList>
    </citation>
    <scope>NUCLEOTIDE SEQUENCE [LARGE SCALE GENOMIC DNA]</scope>
    <source>
        <strain evidence="6 7">AF29-11BH</strain>
    </source>
</reference>
<keyword evidence="3" id="KW-0408">Iron</keyword>
<evidence type="ECO:0000256" key="2">
    <source>
        <dbReference type="ARBA" id="ARBA00022723"/>
    </source>
</evidence>
<keyword evidence="2" id="KW-0479">Metal-binding</keyword>
<keyword evidence="4" id="KW-0411">Iron-sulfur</keyword>
<dbReference type="GO" id="GO:0046872">
    <property type="term" value="F:metal ion binding"/>
    <property type="evidence" value="ECO:0007669"/>
    <property type="project" value="UniProtKB-KW"/>
</dbReference>
<evidence type="ECO:0000313" key="7">
    <source>
        <dbReference type="Proteomes" id="UP000260783"/>
    </source>
</evidence>
<sequence length="320" mass="36533">MQNIAGNKMFAHLDRIVGEHKPITADIFLNNFCNNRCPYCTYGRWELDPGARAMSFKGFRKYATRLMEMGVEGFILTGGGEPTLTPDFDRITEWLDEKGLHYGINTNFNVLRLPRPDYLKVSLDGWDEDSYEHRRGVRKYAVAVKNIQDYAVWKRQHSPRTSLGIQCVVTSPDDVMRFYEANCDLLVDYIAFRPIESTGGKAYALGQLMEQAARTMEAVKELAANDSRVVLNFKWELLDRQEESCTASWAQIALNERGEVMYCCHKPYQIIGHILDPDILEKKSRAATDMAGCDIPCRMTGPNMYVHEMLLAGRKDACFI</sequence>
<evidence type="ECO:0000256" key="1">
    <source>
        <dbReference type="ARBA" id="ARBA00022691"/>
    </source>
</evidence>
<gene>
    <name evidence="6" type="ORF">DWZ04_13560</name>
</gene>